<feature type="compositionally biased region" description="Polar residues" evidence="1">
    <location>
        <begin position="148"/>
        <end position="159"/>
    </location>
</feature>
<evidence type="ECO:0000313" key="2">
    <source>
        <dbReference type="EMBL" id="KAF5351873.1"/>
    </source>
</evidence>
<comment type="caution">
    <text evidence="2">The sequence shown here is derived from an EMBL/GenBank/DDBJ whole genome shotgun (WGS) entry which is preliminary data.</text>
</comment>
<dbReference type="EMBL" id="JAACJO010000012">
    <property type="protein sequence ID" value="KAF5351873.1"/>
    <property type="molecule type" value="Genomic_DNA"/>
</dbReference>
<name>A0A8H5D290_9AGAR</name>
<feature type="compositionally biased region" description="Low complexity" evidence="1">
    <location>
        <begin position="309"/>
        <end position="325"/>
    </location>
</feature>
<feature type="region of interest" description="Disordered" evidence="1">
    <location>
        <begin position="112"/>
        <end position="188"/>
    </location>
</feature>
<organism evidence="2 3">
    <name type="scientific">Leucocoprinus leucothites</name>
    <dbReference type="NCBI Taxonomy" id="201217"/>
    <lineage>
        <taxon>Eukaryota</taxon>
        <taxon>Fungi</taxon>
        <taxon>Dikarya</taxon>
        <taxon>Basidiomycota</taxon>
        <taxon>Agaricomycotina</taxon>
        <taxon>Agaricomycetes</taxon>
        <taxon>Agaricomycetidae</taxon>
        <taxon>Agaricales</taxon>
        <taxon>Agaricineae</taxon>
        <taxon>Agaricaceae</taxon>
        <taxon>Leucocoprinus</taxon>
    </lineage>
</organism>
<accession>A0A8H5D290</accession>
<feature type="region of interest" description="Disordered" evidence="1">
    <location>
        <begin position="306"/>
        <end position="357"/>
    </location>
</feature>
<sequence>MSSLFPTLRPGDPALLHQIHKAALSAAPAAPPLDQVILQALLTCLVAQDAHLIIRTTEEDVGPVARLVVWILSSVFDYSTHKLKIRPKLQSTSYLATHDYFLRSLFFPTSSSSSASQDEGSEPNKPRKAPSRRSRTLRASPISPIHMESTSLSNVSSKSPIGHHPKSSSPDSGLHHHSHVGINLHTGNTPSTKFPRAIVISGLENAAISSQRALAQVLAEKRISFDANRDGRNQQDGRHDSDPDAFKGTCNLPDGFILVYVCPADTRERPNLHNSLLDKFAMSCNITLKSHIRNALQPPPVSPIVRTNSGAYSSSSTALASSGTTPLPSPHIASPTARPPLHPRHTQSHSGSHLPTLSNAILPPGLLGSLREACTKTHLSPTLLLYLADLFSATRHHAQVDGTLLTARCVHDAEKLARAARVVGADPTGVELLRAEDSHDVDDLDRDEDDEDLQWQDDELEAAGTTGSLRKSTSPLKGRETPSDTRQTGPSAPVLDVTEVNIARIFPRCVSHRLRIRDGPREEVLAGAVFGATFGDSVAEETGTGEAYVDAYEVRPTVKDILVSVMSEV</sequence>
<feature type="compositionally biased region" description="Polar residues" evidence="1">
    <location>
        <begin position="348"/>
        <end position="357"/>
    </location>
</feature>
<feature type="compositionally biased region" description="Polar residues" evidence="1">
    <location>
        <begin position="465"/>
        <end position="475"/>
    </location>
</feature>
<keyword evidence="3" id="KW-1185">Reference proteome</keyword>
<proteinExistence type="predicted"/>
<evidence type="ECO:0000256" key="1">
    <source>
        <dbReference type="SAM" id="MobiDB-lite"/>
    </source>
</evidence>
<feature type="region of interest" description="Disordered" evidence="1">
    <location>
        <begin position="460"/>
        <end position="493"/>
    </location>
</feature>
<dbReference type="Proteomes" id="UP000559027">
    <property type="component" value="Unassembled WGS sequence"/>
</dbReference>
<protein>
    <submittedName>
        <fullName evidence="2">Uncharacterized protein</fullName>
    </submittedName>
</protein>
<feature type="compositionally biased region" description="Basic residues" evidence="1">
    <location>
        <begin position="126"/>
        <end position="136"/>
    </location>
</feature>
<dbReference type="AlphaFoldDB" id="A0A8H5D290"/>
<gene>
    <name evidence="2" type="ORF">D9756_007763</name>
</gene>
<dbReference type="OrthoDB" id="5582146at2759"/>
<evidence type="ECO:0000313" key="3">
    <source>
        <dbReference type="Proteomes" id="UP000559027"/>
    </source>
</evidence>
<reference evidence="2 3" key="1">
    <citation type="journal article" date="2020" name="ISME J.">
        <title>Uncovering the hidden diversity of litter-decomposition mechanisms in mushroom-forming fungi.</title>
        <authorList>
            <person name="Floudas D."/>
            <person name="Bentzer J."/>
            <person name="Ahren D."/>
            <person name="Johansson T."/>
            <person name="Persson P."/>
            <person name="Tunlid A."/>
        </authorList>
    </citation>
    <scope>NUCLEOTIDE SEQUENCE [LARGE SCALE GENOMIC DNA]</scope>
    <source>
        <strain evidence="2 3">CBS 146.42</strain>
    </source>
</reference>